<sequence length="79" mass="9020">MTGPRSKPDLAMDIYARLPAELHEYIIAQLWDDRHALSECSLVCSHWSAASRYHLFQHATIRLITRTFSSSANCSPCRD</sequence>
<name>A0AAD6WTF5_9AGAR</name>
<comment type="caution">
    <text evidence="1">The sequence shown here is derived from an EMBL/GenBank/DDBJ whole genome shotgun (WGS) entry which is preliminary data.</text>
</comment>
<dbReference type="InterPro" id="IPR036047">
    <property type="entry name" value="F-box-like_dom_sf"/>
</dbReference>
<reference evidence="1" key="1">
    <citation type="submission" date="2023-03" db="EMBL/GenBank/DDBJ databases">
        <title>Massive genome expansion in bonnet fungi (Mycena s.s.) driven by repeated elements and novel gene families across ecological guilds.</title>
        <authorList>
            <consortium name="Lawrence Berkeley National Laboratory"/>
            <person name="Harder C.B."/>
            <person name="Miyauchi S."/>
            <person name="Viragh M."/>
            <person name="Kuo A."/>
            <person name="Thoen E."/>
            <person name="Andreopoulos B."/>
            <person name="Lu D."/>
            <person name="Skrede I."/>
            <person name="Drula E."/>
            <person name="Henrissat B."/>
            <person name="Morin E."/>
            <person name="Kohler A."/>
            <person name="Barry K."/>
            <person name="LaButti K."/>
            <person name="Morin E."/>
            <person name="Salamov A."/>
            <person name="Lipzen A."/>
            <person name="Mereny Z."/>
            <person name="Hegedus B."/>
            <person name="Baldrian P."/>
            <person name="Stursova M."/>
            <person name="Weitz H."/>
            <person name="Taylor A."/>
            <person name="Grigoriev I.V."/>
            <person name="Nagy L.G."/>
            <person name="Martin F."/>
            <person name="Kauserud H."/>
        </authorList>
    </citation>
    <scope>NUCLEOTIDE SEQUENCE</scope>
    <source>
        <strain evidence="1">CBHHK200</strain>
    </source>
</reference>
<organism evidence="1 2">
    <name type="scientific">Mycena alexandri</name>
    <dbReference type="NCBI Taxonomy" id="1745969"/>
    <lineage>
        <taxon>Eukaryota</taxon>
        <taxon>Fungi</taxon>
        <taxon>Dikarya</taxon>
        <taxon>Basidiomycota</taxon>
        <taxon>Agaricomycotina</taxon>
        <taxon>Agaricomycetes</taxon>
        <taxon>Agaricomycetidae</taxon>
        <taxon>Agaricales</taxon>
        <taxon>Marasmiineae</taxon>
        <taxon>Mycenaceae</taxon>
        <taxon>Mycena</taxon>
    </lineage>
</organism>
<proteinExistence type="predicted"/>
<evidence type="ECO:0000313" key="2">
    <source>
        <dbReference type="Proteomes" id="UP001218188"/>
    </source>
</evidence>
<dbReference type="Proteomes" id="UP001218188">
    <property type="component" value="Unassembled WGS sequence"/>
</dbReference>
<dbReference type="SUPFAM" id="SSF81383">
    <property type="entry name" value="F-box domain"/>
    <property type="match status" value="1"/>
</dbReference>
<gene>
    <name evidence="1" type="ORF">C8F04DRAFT_1132062</name>
</gene>
<accession>A0AAD6WTF5</accession>
<evidence type="ECO:0008006" key="3">
    <source>
        <dbReference type="Google" id="ProtNLM"/>
    </source>
</evidence>
<protein>
    <recommendedName>
        <fullName evidence="3">F-box domain-containing protein</fullName>
    </recommendedName>
</protein>
<keyword evidence="2" id="KW-1185">Reference proteome</keyword>
<dbReference type="EMBL" id="JARJCM010000172">
    <property type="protein sequence ID" value="KAJ7024305.1"/>
    <property type="molecule type" value="Genomic_DNA"/>
</dbReference>
<evidence type="ECO:0000313" key="1">
    <source>
        <dbReference type="EMBL" id="KAJ7024305.1"/>
    </source>
</evidence>
<dbReference type="Gene3D" id="1.20.1280.50">
    <property type="match status" value="1"/>
</dbReference>
<dbReference type="AlphaFoldDB" id="A0AAD6WTF5"/>